<protein>
    <submittedName>
        <fullName evidence="1">Uncharacterized protein</fullName>
    </submittedName>
</protein>
<dbReference type="AlphaFoldDB" id="A0A0V1PXM8"/>
<reference evidence="1 2" key="1">
    <citation type="submission" date="2015-11" db="EMBL/GenBank/DDBJ databases">
        <title>The genome of Debaryomyces fabryi.</title>
        <authorList>
            <person name="Tafer H."/>
            <person name="Lopandic K."/>
        </authorList>
    </citation>
    <scope>NUCLEOTIDE SEQUENCE [LARGE SCALE GENOMIC DNA]</scope>
    <source>
        <strain evidence="1 2">CBS 789</strain>
    </source>
</reference>
<sequence length="112" mass="12973">MVRGKKILRTDMTQRCEDDVRAVITIPERDEMALITCRWCSTRLGWRSRRSDDAQMMDRLWPDYGFWTSIPEAGMAAKKRCGENLWVDVGVSSRLDFGLEFAVAQDQSLIVR</sequence>
<dbReference type="Proteomes" id="UP000054251">
    <property type="component" value="Unassembled WGS sequence"/>
</dbReference>
<dbReference type="RefSeq" id="XP_015467095.1">
    <property type="nucleotide sequence ID" value="XM_015612073.1"/>
</dbReference>
<accession>A0A0V1PXM8</accession>
<gene>
    <name evidence="1" type="ORF">AC631_03244</name>
</gene>
<comment type="caution">
    <text evidence="1">The sequence shown here is derived from an EMBL/GenBank/DDBJ whole genome shotgun (WGS) entry which is preliminary data.</text>
</comment>
<dbReference type="GeneID" id="26840253"/>
<organism evidence="1 2">
    <name type="scientific">Debaryomyces fabryi</name>
    <dbReference type="NCBI Taxonomy" id="58627"/>
    <lineage>
        <taxon>Eukaryota</taxon>
        <taxon>Fungi</taxon>
        <taxon>Dikarya</taxon>
        <taxon>Ascomycota</taxon>
        <taxon>Saccharomycotina</taxon>
        <taxon>Pichiomycetes</taxon>
        <taxon>Debaryomycetaceae</taxon>
        <taxon>Debaryomyces</taxon>
    </lineage>
</organism>
<proteinExistence type="predicted"/>
<keyword evidence="2" id="KW-1185">Reference proteome</keyword>
<name>A0A0V1PXM8_9ASCO</name>
<evidence type="ECO:0000313" key="2">
    <source>
        <dbReference type="Proteomes" id="UP000054251"/>
    </source>
</evidence>
<evidence type="ECO:0000313" key="1">
    <source>
        <dbReference type="EMBL" id="KSA00993.1"/>
    </source>
</evidence>
<dbReference type="EMBL" id="LMYN01000067">
    <property type="protein sequence ID" value="KSA00993.1"/>
    <property type="molecule type" value="Genomic_DNA"/>
</dbReference>